<keyword evidence="1 3" id="KW-0963">Cytoplasm</keyword>
<evidence type="ECO:0000313" key="5">
    <source>
        <dbReference type="EMBL" id="QEQ95893.1"/>
    </source>
</evidence>
<dbReference type="NCBIfam" id="NF001195">
    <property type="entry name" value="PRK00162.1"/>
    <property type="match status" value="1"/>
</dbReference>
<feature type="domain" description="Rhodanese" evidence="4">
    <location>
        <begin position="16"/>
        <end position="104"/>
    </location>
</feature>
<gene>
    <name evidence="3 5" type="primary">glpE</name>
    <name evidence="5" type="ORF">F0U83_03775</name>
</gene>
<dbReference type="GO" id="GO:0005737">
    <property type="term" value="C:cytoplasm"/>
    <property type="evidence" value="ECO:0007669"/>
    <property type="project" value="UniProtKB-SubCell"/>
</dbReference>
<comment type="catalytic activity">
    <reaction evidence="3">
        <text>thiosulfate + hydrogen cyanide = thiocyanate + sulfite + 2 H(+)</text>
        <dbReference type="Rhea" id="RHEA:16881"/>
        <dbReference type="ChEBI" id="CHEBI:15378"/>
        <dbReference type="ChEBI" id="CHEBI:17359"/>
        <dbReference type="ChEBI" id="CHEBI:18022"/>
        <dbReference type="ChEBI" id="CHEBI:18407"/>
        <dbReference type="ChEBI" id="CHEBI:33542"/>
        <dbReference type="EC" id="2.8.1.1"/>
    </reaction>
</comment>
<accession>A0A5P1R8I9</accession>
<dbReference type="InterPro" id="IPR036873">
    <property type="entry name" value="Rhodanese-like_dom_sf"/>
</dbReference>
<dbReference type="GO" id="GO:0103041">
    <property type="term" value="F:thiosulfate-thioredoxin sulfurtransferase activity"/>
    <property type="evidence" value="ECO:0007669"/>
    <property type="project" value="RHEA"/>
</dbReference>
<evidence type="ECO:0000256" key="1">
    <source>
        <dbReference type="ARBA" id="ARBA00022490"/>
    </source>
</evidence>
<dbReference type="CDD" id="cd01444">
    <property type="entry name" value="GlpE_ST"/>
    <property type="match status" value="1"/>
</dbReference>
<dbReference type="RefSeq" id="WP_138986597.1">
    <property type="nucleotide sequence ID" value="NZ_CP043869.1"/>
</dbReference>
<protein>
    <recommendedName>
        <fullName evidence="3">Thiosulfate sulfurtransferase GlpE</fullName>
        <ecNumber evidence="3">2.8.1.1</ecNumber>
    </recommendedName>
</protein>
<dbReference type="PANTHER" id="PTHR43031">
    <property type="entry name" value="FAD-DEPENDENT OXIDOREDUCTASE"/>
    <property type="match status" value="1"/>
</dbReference>
<dbReference type="InterPro" id="IPR050229">
    <property type="entry name" value="GlpE_sulfurtransferase"/>
</dbReference>
<evidence type="ECO:0000256" key="3">
    <source>
        <dbReference type="HAMAP-Rule" id="MF_01009"/>
    </source>
</evidence>
<evidence type="ECO:0000256" key="2">
    <source>
        <dbReference type="ARBA" id="ARBA00022679"/>
    </source>
</evidence>
<dbReference type="EC" id="2.8.1.1" evidence="3"/>
<evidence type="ECO:0000259" key="4">
    <source>
        <dbReference type="PROSITE" id="PS50206"/>
    </source>
</evidence>
<dbReference type="SUPFAM" id="SSF52821">
    <property type="entry name" value="Rhodanese/Cell cycle control phosphatase"/>
    <property type="match status" value="1"/>
</dbReference>
<dbReference type="PROSITE" id="PS00380">
    <property type="entry name" value="RHODANESE_1"/>
    <property type="match status" value="1"/>
</dbReference>
<dbReference type="SMART" id="SM00450">
    <property type="entry name" value="RHOD"/>
    <property type="match status" value="1"/>
</dbReference>
<comment type="catalytic activity">
    <reaction evidence="3">
        <text>thiosulfate + [thioredoxin]-dithiol = [thioredoxin]-disulfide + hydrogen sulfide + sulfite + 2 H(+)</text>
        <dbReference type="Rhea" id="RHEA:83859"/>
        <dbReference type="Rhea" id="RHEA-COMP:10698"/>
        <dbReference type="Rhea" id="RHEA-COMP:10700"/>
        <dbReference type="ChEBI" id="CHEBI:15378"/>
        <dbReference type="ChEBI" id="CHEBI:17359"/>
        <dbReference type="ChEBI" id="CHEBI:29919"/>
        <dbReference type="ChEBI" id="CHEBI:29950"/>
        <dbReference type="ChEBI" id="CHEBI:33542"/>
        <dbReference type="ChEBI" id="CHEBI:50058"/>
    </reaction>
</comment>
<dbReference type="Pfam" id="PF00581">
    <property type="entry name" value="Rhodanese"/>
    <property type="match status" value="1"/>
</dbReference>
<dbReference type="HAMAP" id="MF_01009">
    <property type="entry name" value="Thiosulf_sulfurtr"/>
    <property type="match status" value="1"/>
</dbReference>
<dbReference type="InterPro" id="IPR023695">
    <property type="entry name" value="Thiosulf_sulfurTrfase"/>
</dbReference>
<dbReference type="AlphaFoldDB" id="A0A5P1R8I9"/>
<proteinExistence type="inferred from homology"/>
<reference evidence="5 6" key="1">
    <citation type="journal article" date="2019" name="Biochem. Eng. J.">
        <title>Metabolic engineering of the marine bacteria Neptunomonas concharum for the production of acetoin and meso-2,3-butanediol from acetate.</title>
        <authorList>
            <person name="Li W."/>
            <person name="Pu N."/>
            <person name="Liu C.-X."/>
            <person name="Yuan Q.-P."/>
            <person name="Li Z.-J."/>
        </authorList>
    </citation>
    <scope>NUCLEOTIDE SEQUENCE [LARGE SCALE GENOMIC DNA]</scope>
    <source>
        <strain evidence="5 6">JCM17730</strain>
    </source>
</reference>
<dbReference type="PANTHER" id="PTHR43031:SF6">
    <property type="entry name" value="THIOSULFATE SULFURTRANSFERASE GLPE"/>
    <property type="match status" value="1"/>
</dbReference>
<dbReference type="KEGG" id="ncu:F0U83_03775"/>
<name>A0A5P1R8I9_9GAMM</name>
<comment type="subcellular location">
    <subcellularLocation>
        <location evidence="3">Cytoplasm</location>
    </subcellularLocation>
</comment>
<dbReference type="GO" id="GO:0004792">
    <property type="term" value="F:thiosulfate-cyanide sulfurtransferase activity"/>
    <property type="evidence" value="ECO:0007669"/>
    <property type="project" value="UniProtKB-UniRule"/>
</dbReference>
<dbReference type="Proteomes" id="UP000324760">
    <property type="component" value="Chromosome"/>
</dbReference>
<dbReference type="InterPro" id="IPR001307">
    <property type="entry name" value="Thiosulphate_STrfase_CS"/>
</dbReference>
<comment type="similarity">
    <text evidence="3">Belongs to the GlpE family.</text>
</comment>
<organism evidence="5 6">
    <name type="scientific">Neptunomonas concharum</name>
    <dbReference type="NCBI Taxonomy" id="1031538"/>
    <lineage>
        <taxon>Bacteria</taxon>
        <taxon>Pseudomonadati</taxon>
        <taxon>Pseudomonadota</taxon>
        <taxon>Gammaproteobacteria</taxon>
        <taxon>Oceanospirillales</taxon>
        <taxon>Oceanospirillaceae</taxon>
        <taxon>Neptunomonas</taxon>
    </lineage>
</organism>
<dbReference type="PROSITE" id="PS50206">
    <property type="entry name" value="RHODANESE_3"/>
    <property type="match status" value="1"/>
</dbReference>
<sequence length="105" mass="11576">MDQYICINPDEAATLLHEGAIIADIRDPQSFANGHIPGAYNLSNDNLQDFINEAEFEQPLIVCCYHGISSQSAAQFLAHQGFEKVSSLNGGFEGWSATYPNQIER</sequence>
<feature type="active site" description="Cysteine persulfide intermediate" evidence="3">
    <location>
        <position position="64"/>
    </location>
</feature>
<dbReference type="EMBL" id="CP043869">
    <property type="protein sequence ID" value="QEQ95893.1"/>
    <property type="molecule type" value="Genomic_DNA"/>
</dbReference>
<dbReference type="InterPro" id="IPR001763">
    <property type="entry name" value="Rhodanese-like_dom"/>
</dbReference>
<keyword evidence="6" id="KW-1185">Reference proteome</keyword>
<keyword evidence="2 3" id="KW-0808">Transferase</keyword>
<dbReference type="Gene3D" id="3.40.250.10">
    <property type="entry name" value="Rhodanese-like domain"/>
    <property type="match status" value="1"/>
</dbReference>
<evidence type="ECO:0000313" key="6">
    <source>
        <dbReference type="Proteomes" id="UP000324760"/>
    </source>
</evidence>
<comment type="function">
    <text evidence="3">Transferase that catalyzes the transfer of sulfur from thiosulfate to thiophilic acceptors such as cyanide or dithiols. May function in a CysM-independent thiosulfate assimilation pathway by catalyzing the conversion of thiosulfate to sulfite, which can then be used for L-cysteine biosynthesis.</text>
</comment>
<dbReference type="OrthoDB" id="9811849at2"/>